<dbReference type="InterPro" id="IPR029058">
    <property type="entry name" value="AB_hydrolase_fold"/>
</dbReference>
<organism evidence="4 5">
    <name type="scientific">Yimella lutea</name>
    <dbReference type="NCBI Taxonomy" id="587872"/>
    <lineage>
        <taxon>Bacteria</taxon>
        <taxon>Bacillati</taxon>
        <taxon>Actinomycetota</taxon>
        <taxon>Actinomycetes</taxon>
        <taxon>Micrococcales</taxon>
        <taxon>Dermacoccaceae</taxon>
        <taxon>Yimella</taxon>
    </lineage>
</organism>
<proteinExistence type="inferred from homology"/>
<evidence type="ECO:0000313" key="5">
    <source>
        <dbReference type="Proteomes" id="UP000320806"/>
    </source>
</evidence>
<dbReference type="PRINTS" id="PR00793">
    <property type="entry name" value="PROAMNOPTASE"/>
</dbReference>
<dbReference type="SUPFAM" id="SSF53474">
    <property type="entry name" value="alpha/beta-Hydrolases"/>
    <property type="match status" value="1"/>
</dbReference>
<dbReference type="PANTHER" id="PTHR43248">
    <property type="entry name" value="2-SUCCINYL-6-HYDROXY-2,4-CYCLOHEXADIENE-1-CARBOXYLATE SYNTHASE"/>
    <property type="match status" value="1"/>
</dbReference>
<dbReference type="RefSeq" id="WP_141927918.1">
    <property type="nucleotide sequence ID" value="NZ_BAABCI010000002.1"/>
</dbReference>
<dbReference type="PANTHER" id="PTHR43248:SF2">
    <property type="entry name" value="PROLYL AMINOPEPTIDASE"/>
    <property type="match status" value="1"/>
</dbReference>
<dbReference type="Pfam" id="PF00561">
    <property type="entry name" value="Abhydrolase_1"/>
    <property type="match status" value="1"/>
</dbReference>
<dbReference type="Gene3D" id="3.40.50.1820">
    <property type="entry name" value="alpha/beta hydrolase"/>
    <property type="match status" value="1"/>
</dbReference>
<dbReference type="InterPro" id="IPR000073">
    <property type="entry name" value="AB_hydrolase_1"/>
</dbReference>
<name>A0A542EF56_9MICO</name>
<evidence type="ECO:0000313" key="4">
    <source>
        <dbReference type="EMBL" id="TQJ13965.1"/>
    </source>
</evidence>
<feature type="domain" description="AB hydrolase-1" evidence="3">
    <location>
        <begin position="48"/>
        <end position="173"/>
    </location>
</feature>
<dbReference type="GO" id="GO:0004177">
    <property type="term" value="F:aminopeptidase activity"/>
    <property type="evidence" value="ECO:0007669"/>
    <property type="project" value="UniProtKB-EC"/>
</dbReference>
<keyword evidence="5" id="KW-1185">Reference proteome</keyword>
<keyword evidence="2 4" id="KW-0378">Hydrolase</keyword>
<dbReference type="InterPro" id="IPR002410">
    <property type="entry name" value="Peptidase_S33"/>
</dbReference>
<dbReference type="Proteomes" id="UP000320806">
    <property type="component" value="Unassembled WGS sequence"/>
</dbReference>
<evidence type="ECO:0000259" key="3">
    <source>
        <dbReference type="Pfam" id="PF00561"/>
    </source>
</evidence>
<evidence type="ECO:0000256" key="1">
    <source>
        <dbReference type="ARBA" id="ARBA00010088"/>
    </source>
</evidence>
<comment type="similarity">
    <text evidence="1">Belongs to the peptidase S33 family.</text>
</comment>
<accession>A0A542EF56</accession>
<protein>
    <submittedName>
        <fullName evidence="4">Alpha/beta hydrolase family protein</fullName>
    </submittedName>
</protein>
<dbReference type="InterPro" id="IPR051601">
    <property type="entry name" value="Serine_prot/Carboxylest_S33"/>
</dbReference>
<sequence>MVDIERRGGLILTNHRLEVPLDHDDQSGATIEIFAREIALPDAADKPYLVFLQGGPGGESPRPSTDPVGPGFVERAVRDYRLLLLDQRGTGLSTPVDGLEGMSAQEQADYLVNFRADSIVRDCEVLREHLLVEQWSLLGQSFGGFCSLHYLSRSPDSLREVFFTGGIPPVGMPVDEVYAATYERTAELVERHYARFPGDRDAVRRVVELCDVGAVKLPDGTSLSPRRFRQIGNGLGMSYGSEQLHYLLERDPRSPMFGAVASAMLPFPSWTPIYTVLHEACYADGGVTGWSCERVMPSSYRDDITMLTAEHPFPWLLDEVSGLRPLKEAAELLAAHEWPQLYDADALARTDVPCAAAIYYDDPYVLREHSTATAQLLPRMHPWITNEYLHDGLRADGRVLDRLIELVKKG</sequence>
<gene>
    <name evidence="4" type="ORF">FB459_1403</name>
</gene>
<dbReference type="EMBL" id="VFMO01000001">
    <property type="protein sequence ID" value="TQJ13965.1"/>
    <property type="molecule type" value="Genomic_DNA"/>
</dbReference>
<dbReference type="GO" id="GO:0006508">
    <property type="term" value="P:proteolysis"/>
    <property type="evidence" value="ECO:0007669"/>
    <property type="project" value="InterPro"/>
</dbReference>
<evidence type="ECO:0000256" key="2">
    <source>
        <dbReference type="ARBA" id="ARBA00022801"/>
    </source>
</evidence>
<comment type="caution">
    <text evidence="4">The sequence shown here is derived from an EMBL/GenBank/DDBJ whole genome shotgun (WGS) entry which is preliminary data.</text>
</comment>
<reference evidence="4 5" key="1">
    <citation type="submission" date="2019-06" db="EMBL/GenBank/DDBJ databases">
        <title>Sequencing the genomes of 1000 actinobacteria strains.</title>
        <authorList>
            <person name="Klenk H.-P."/>
        </authorList>
    </citation>
    <scope>NUCLEOTIDE SEQUENCE [LARGE SCALE GENOMIC DNA]</scope>
    <source>
        <strain evidence="4 5">DSM 19828</strain>
    </source>
</reference>
<dbReference type="OrthoDB" id="9796770at2"/>
<dbReference type="AlphaFoldDB" id="A0A542EF56"/>